<keyword evidence="1" id="KW-0479">Metal-binding</keyword>
<keyword evidence="3" id="KW-0325">Glycoprotein</keyword>
<evidence type="ECO:0000259" key="5">
    <source>
        <dbReference type="Pfam" id="PF00884"/>
    </source>
</evidence>
<keyword evidence="4" id="KW-0732">Signal</keyword>
<dbReference type="GO" id="GO:0046872">
    <property type="term" value="F:metal ion binding"/>
    <property type="evidence" value="ECO:0007669"/>
    <property type="project" value="UniProtKB-KW"/>
</dbReference>
<dbReference type="Gene3D" id="3.30.1120.10">
    <property type="match status" value="1"/>
</dbReference>
<evidence type="ECO:0000256" key="1">
    <source>
        <dbReference type="ARBA" id="ARBA00022723"/>
    </source>
</evidence>
<name>A0A7S3JYK8_9STRA</name>
<keyword evidence="2" id="KW-0106">Calcium</keyword>
<gene>
    <name evidence="6" type="ORF">ALAG00032_LOCUS10142</name>
</gene>
<reference evidence="6" key="1">
    <citation type="submission" date="2021-01" db="EMBL/GenBank/DDBJ databases">
        <authorList>
            <person name="Corre E."/>
            <person name="Pelletier E."/>
            <person name="Niang G."/>
            <person name="Scheremetjew M."/>
            <person name="Finn R."/>
            <person name="Kale V."/>
            <person name="Holt S."/>
            <person name="Cochrane G."/>
            <person name="Meng A."/>
            <person name="Brown T."/>
            <person name="Cohen L."/>
        </authorList>
    </citation>
    <scope>NUCLEOTIDE SEQUENCE</scope>
    <source>
        <strain evidence="6">CCMP1510</strain>
    </source>
</reference>
<dbReference type="AlphaFoldDB" id="A0A7S3JYK8"/>
<dbReference type="Gene3D" id="3.40.720.10">
    <property type="entry name" value="Alkaline Phosphatase, subunit A"/>
    <property type="match status" value="1"/>
</dbReference>
<dbReference type="GO" id="GO:0008484">
    <property type="term" value="F:sulfuric ester hydrolase activity"/>
    <property type="evidence" value="ECO:0007669"/>
    <property type="project" value="InterPro"/>
</dbReference>
<evidence type="ECO:0000256" key="3">
    <source>
        <dbReference type="ARBA" id="ARBA00023180"/>
    </source>
</evidence>
<dbReference type="InterPro" id="IPR017850">
    <property type="entry name" value="Alkaline_phosphatase_core_sf"/>
</dbReference>
<sequence>MYILKRIIVLLFLLAKIKRVRATKVVLAVIDDLGYNDVGFQGNGEIRTPHLNAMAREGLVFESMYGGTECTPSRAMLLTGRHAVALGLQDSVIHGTEPRGMDETVETLADAFRSIAYSTAAIGKWHLGFYAPRFLPCRRGFDYFFGILVGGGDHYSHETTESFIARGNASKTIAVTGRNLWENDHPYDQGDDEGIHTTELYTAKSLALLKNYNEQNQNDFFLYLSYQAVHGPIQTPSVSYAPARSACHGPFSGDDDEVNWALRPRLCGMVTGIDNSIGQIYNKLQQDNNKDFILWVLSDNGGVKRHGSSNWPLRGEKGEFWEGGVRLVSLVTAPFLFGHNDLVQGRRYRGLTHLSDVGPTLLDLVSTNKKSCTFPKIKDTLLSGISLKHIFENNEQESSLRNALLINRNSDTWGGGGALVFDLSALDQTFSLEEEEDNDDEAVTIQNQQPRLFKLLIENSVGDAVLYRAGRVMLAAQNYDSQSLDAALQIRRDALFPTPLFHLYDLNNDPSEDIDLANSTIHAPILAAALNVWNLLDGRVPSNPQVWQDDGPLAAPSIFADNFWQPWRDDDDLPLATYQLLPSSSVDYADVLLEQQQEDSSS</sequence>
<evidence type="ECO:0000256" key="4">
    <source>
        <dbReference type="SAM" id="SignalP"/>
    </source>
</evidence>
<dbReference type="PANTHER" id="PTHR10342">
    <property type="entry name" value="ARYLSULFATASE"/>
    <property type="match status" value="1"/>
</dbReference>
<dbReference type="Pfam" id="PF00884">
    <property type="entry name" value="Sulfatase"/>
    <property type="match status" value="1"/>
</dbReference>
<feature type="chain" id="PRO_5030867327" description="Sulfatase N-terminal domain-containing protein" evidence="4">
    <location>
        <begin position="23"/>
        <end position="602"/>
    </location>
</feature>
<protein>
    <recommendedName>
        <fullName evidence="5">Sulfatase N-terminal domain-containing protein</fullName>
    </recommendedName>
</protein>
<dbReference type="PANTHER" id="PTHR10342:SF274">
    <property type="entry name" value="ARYLSULFATASE B"/>
    <property type="match status" value="1"/>
</dbReference>
<evidence type="ECO:0000256" key="2">
    <source>
        <dbReference type="ARBA" id="ARBA00022837"/>
    </source>
</evidence>
<dbReference type="InterPro" id="IPR000917">
    <property type="entry name" value="Sulfatase_N"/>
</dbReference>
<feature type="domain" description="Sulfatase N-terminal" evidence="5">
    <location>
        <begin position="25"/>
        <end position="365"/>
    </location>
</feature>
<proteinExistence type="predicted"/>
<organism evidence="6">
    <name type="scientific">Aureoumbra lagunensis</name>
    <dbReference type="NCBI Taxonomy" id="44058"/>
    <lineage>
        <taxon>Eukaryota</taxon>
        <taxon>Sar</taxon>
        <taxon>Stramenopiles</taxon>
        <taxon>Ochrophyta</taxon>
        <taxon>Pelagophyceae</taxon>
        <taxon>Pelagomonadales</taxon>
        <taxon>Aureoumbra</taxon>
    </lineage>
</organism>
<feature type="signal peptide" evidence="4">
    <location>
        <begin position="1"/>
        <end position="22"/>
    </location>
</feature>
<accession>A0A7S3JYK8</accession>
<dbReference type="EMBL" id="HBIJ01015171">
    <property type="protein sequence ID" value="CAE0369379.1"/>
    <property type="molecule type" value="Transcribed_RNA"/>
</dbReference>
<evidence type="ECO:0000313" key="6">
    <source>
        <dbReference type="EMBL" id="CAE0369379.1"/>
    </source>
</evidence>
<dbReference type="InterPro" id="IPR047115">
    <property type="entry name" value="ARSB"/>
</dbReference>
<dbReference type="SUPFAM" id="SSF53649">
    <property type="entry name" value="Alkaline phosphatase-like"/>
    <property type="match status" value="1"/>
</dbReference>